<keyword evidence="3" id="KW-1185">Reference proteome</keyword>
<protein>
    <submittedName>
        <fullName evidence="2">Rossmann fold domain-containing protein</fullName>
    </submittedName>
</protein>
<dbReference type="Proteomes" id="UP001595604">
    <property type="component" value="Unassembled WGS sequence"/>
</dbReference>
<organism evidence="2 3">
    <name type="scientific">Novosphingobium bradum</name>
    <dbReference type="NCBI Taxonomy" id="1737444"/>
    <lineage>
        <taxon>Bacteria</taxon>
        <taxon>Pseudomonadati</taxon>
        <taxon>Pseudomonadota</taxon>
        <taxon>Alphaproteobacteria</taxon>
        <taxon>Sphingomonadales</taxon>
        <taxon>Sphingomonadaceae</taxon>
        <taxon>Novosphingobium</taxon>
    </lineage>
</organism>
<evidence type="ECO:0000313" key="2">
    <source>
        <dbReference type="EMBL" id="MFC3173531.1"/>
    </source>
</evidence>
<comment type="caution">
    <text evidence="2">The sequence shown here is derived from an EMBL/GenBank/DDBJ whole genome shotgun (WGS) entry which is preliminary data.</text>
</comment>
<evidence type="ECO:0000259" key="1">
    <source>
        <dbReference type="Pfam" id="PF21777"/>
    </source>
</evidence>
<name>A0ABV7IQL4_9SPHN</name>
<dbReference type="RefSeq" id="WP_379508913.1">
    <property type="nucleotide sequence ID" value="NZ_JBHRTQ010000004.1"/>
</dbReference>
<reference evidence="3" key="1">
    <citation type="journal article" date="2019" name="Int. J. Syst. Evol. Microbiol.">
        <title>The Global Catalogue of Microorganisms (GCM) 10K type strain sequencing project: providing services to taxonomists for standard genome sequencing and annotation.</title>
        <authorList>
            <consortium name="The Broad Institute Genomics Platform"/>
            <consortium name="The Broad Institute Genome Sequencing Center for Infectious Disease"/>
            <person name="Wu L."/>
            <person name="Ma J."/>
        </authorList>
    </citation>
    <scope>NUCLEOTIDE SEQUENCE [LARGE SCALE GENOMIC DNA]</scope>
    <source>
        <strain evidence="3">KCTC 42984</strain>
    </source>
</reference>
<dbReference type="Pfam" id="PF21777">
    <property type="entry name" value="SDR-like"/>
    <property type="match status" value="1"/>
</dbReference>
<sequence length="113" mass="11703">MLLPVGPLPDDPIAAAAAFHATWLPQVLAELDAGRDVVTLLFAPAPHGHADWRLAAVQMLARERTPARINAIAADDPAGIAATVGYFDRAPGVTGQYFVIDGHGAGQVVSCPA</sequence>
<gene>
    <name evidence="2" type="ORF">ACFOD9_04630</name>
</gene>
<proteinExistence type="predicted"/>
<accession>A0ABV7IQL4</accession>
<evidence type="ECO:0000313" key="3">
    <source>
        <dbReference type="Proteomes" id="UP001595604"/>
    </source>
</evidence>
<dbReference type="EMBL" id="JBHRTQ010000004">
    <property type="protein sequence ID" value="MFC3173531.1"/>
    <property type="molecule type" value="Genomic_DNA"/>
</dbReference>
<dbReference type="InterPro" id="IPR048623">
    <property type="entry name" value="SDR-like_proteobact"/>
</dbReference>
<feature type="domain" description="Short chain dehydrogenase-like proteobacteria" evidence="1">
    <location>
        <begin position="4"/>
        <end position="98"/>
    </location>
</feature>